<keyword evidence="1" id="KW-1133">Transmembrane helix</keyword>
<reference evidence="2" key="1">
    <citation type="submission" date="2022-06" db="EMBL/GenBank/DDBJ databases">
        <title>Gracilimonas sp. CAU 1638 isolated from sea sediment.</title>
        <authorList>
            <person name="Kim W."/>
        </authorList>
    </citation>
    <scope>NUCLEOTIDE SEQUENCE</scope>
    <source>
        <strain evidence="2">CAU 1638</strain>
    </source>
</reference>
<dbReference type="EMBL" id="JANDBC010000001">
    <property type="protein sequence ID" value="MCP9290847.1"/>
    <property type="molecule type" value="Genomic_DNA"/>
</dbReference>
<evidence type="ECO:0000313" key="2">
    <source>
        <dbReference type="EMBL" id="MCP9290847.1"/>
    </source>
</evidence>
<gene>
    <name evidence="2" type="ORF">NM125_04510</name>
</gene>
<protein>
    <submittedName>
        <fullName evidence="2">Uncharacterized protein</fullName>
    </submittedName>
</protein>
<feature type="transmembrane region" description="Helical" evidence="1">
    <location>
        <begin position="76"/>
        <end position="96"/>
    </location>
</feature>
<feature type="transmembrane region" description="Helical" evidence="1">
    <location>
        <begin position="49"/>
        <end position="70"/>
    </location>
</feature>
<keyword evidence="3" id="KW-1185">Reference proteome</keyword>
<evidence type="ECO:0000313" key="3">
    <source>
        <dbReference type="Proteomes" id="UP001139125"/>
    </source>
</evidence>
<feature type="transmembrane region" description="Helical" evidence="1">
    <location>
        <begin position="6"/>
        <end position="28"/>
    </location>
</feature>
<dbReference type="AlphaFoldDB" id="A0A9X2RE55"/>
<organism evidence="2 3">
    <name type="scientific">Gracilimonas sediminicola</name>
    <dbReference type="NCBI Taxonomy" id="2952158"/>
    <lineage>
        <taxon>Bacteria</taxon>
        <taxon>Pseudomonadati</taxon>
        <taxon>Balneolota</taxon>
        <taxon>Balneolia</taxon>
        <taxon>Balneolales</taxon>
        <taxon>Balneolaceae</taxon>
        <taxon>Gracilimonas</taxon>
    </lineage>
</organism>
<proteinExistence type="predicted"/>
<sequence length="194" mass="22568">MEEILSLFFRGVIVMFTIASTLLAGYSFQNKLRLRKVRLSWRAGKLRGYPLFATVFLGIVLGLSAIVVFTGDIARFPIFFAYAWIGTMWFISSYLASKYYITDYGIVKNINEPSQTIPWFQILDYVERPEKNGVEYLFNYSEMDKSLIEGYKQLKLFVPRNRYKAVKKIVSLKLENKIEGQAIPDIDLKRIQED</sequence>
<dbReference type="RefSeq" id="WP_255133289.1">
    <property type="nucleotide sequence ID" value="NZ_JANDBC010000001.1"/>
</dbReference>
<keyword evidence="1" id="KW-0812">Transmembrane</keyword>
<dbReference type="Proteomes" id="UP001139125">
    <property type="component" value="Unassembled WGS sequence"/>
</dbReference>
<name>A0A9X2RE55_9BACT</name>
<accession>A0A9X2RE55</accession>
<comment type="caution">
    <text evidence="2">The sequence shown here is derived from an EMBL/GenBank/DDBJ whole genome shotgun (WGS) entry which is preliminary data.</text>
</comment>
<evidence type="ECO:0000256" key="1">
    <source>
        <dbReference type="SAM" id="Phobius"/>
    </source>
</evidence>
<keyword evidence="1" id="KW-0472">Membrane</keyword>